<proteinExistence type="predicted"/>
<comment type="caution">
    <text evidence="1">The sequence shown here is derived from an EMBL/GenBank/DDBJ whole genome shotgun (WGS) entry which is preliminary data.</text>
</comment>
<accession>A0AAW2SU58</accession>
<gene>
    <name evidence="1" type="ORF">Scaly_0042200</name>
</gene>
<name>A0AAW2SU58_9LAMI</name>
<dbReference type="Pfam" id="PF02992">
    <property type="entry name" value="Transposase_21"/>
    <property type="match status" value="1"/>
</dbReference>
<protein>
    <submittedName>
        <fullName evidence="1">Uncharacterized protein</fullName>
    </submittedName>
</protein>
<dbReference type="InterPro" id="IPR004242">
    <property type="entry name" value="Transposase_21"/>
</dbReference>
<reference evidence="1" key="2">
    <citation type="journal article" date="2024" name="Plant">
        <title>Genomic evolution and insights into agronomic trait innovations of Sesamum species.</title>
        <authorList>
            <person name="Miao H."/>
            <person name="Wang L."/>
            <person name="Qu L."/>
            <person name="Liu H."/>
            <person name="Sun Y."/>
            <person name="Le M."/>
            <person name="Wang Q."/>
            <person name="Wei S."/>
            <person name="Zheng Y."/>
            <person name="Lin W."/>
            <person name="Duan Y."/>
            <person name="Cao H."/>
            <person name="Xiong S."/>
            <person name="Wang X."/>
            <person name="Wei L."/>
            <person name="Li C."/>
            <person name="Ma Q."/>
            <person name="Ju M."/>
            <person name="Zhao R."/>
            <person name="Li G."/>
            <person name="Mu C."/>
            <person name="Tian Q."/>
            <person name="Mei H."/>
            <person name="Zhang T."/>
            <person name="Gao T."/>
            <person name="Zhang H."/>
        </authorList>
    </citation>
    <scope>NUCLEOTIDE SEQUENCE</scope>
    <source>
        <strain evidence="1">KEN8</strain>
    </source>
</reference>
<sequence length="134" mass="15252">MVIFGPSNPKCLIDVYLERLIKELQNLWHVGVLSHDNASNQAFMIRVTLMWTANDLSAYQMVSEWSTANVMGYQFVWKTHGYFIYSMRGDTTSPTDLGDVLVAQNRRRAFPFSLLPADMGDSEKKNLDDGSQIL</sequence>
<evidence type="ECO:0000313" key="1">
    <source>
        <dbReference type="EMBL" id="KAL0395938.1"/>
    </source>
</evidence>
<organism evidence="1">
    <name type="scientific">Sesamum calycinum</name>
    <dbReference type="NCBI Taxonomy" id="2727403"/>
    <lineage>
        <taxon>Eukaryota</taxon>
        <taxon>Viridiplantae</taxon>
        <taxon>Streptophyta</taxon>
        <taxon>Embryophyta</taxon>
        <taxon>Tracheophyta</taxon>
        <taxon>Spermatophyta</taxon>
        <taxon>Magnoliopsida</taxon>
        <taxon>eudicotyledons</taxon>
        <taxon>Gunneridae</taxon>
        <taxon>Pentapetalae</taxon>
        <taxon>asterids</taxon>
        <taxon>lamiids</taxon>
        <taxon>Lamiales</taxon>
        <taxon>Pedaliaceae</taxon>
        <taxon>Sesamum</taxon>
    </lineage>
</organism>
<dbReference type="EMBL" id="JACGWM010000001">
    <property type="protein sequence ID" value="KAL0395938.1"/>
    <property type="molecule type" value="Genomic_DNA"/>
</dbReference>
<dbReference type="AlphaFoldDB" id="A0AAW2SU58"/>
<reference evidence="1" key="1">
    <citation type="submission" date="2020-06" db="EMBL/GenBank/DDBJ databases">
        <authorList>
            <person name="Li T."/>
            <person name="Hu X."/>
            <person name="Zhang T."/>
            <person name="Song X."/>
            <person name="Zhang H."/>
            <person name="Dai N."/>
            <person name="Sheng W."/>
            <person name="Hou X."/>
            <person name="Wei L."/>
        </authorList>
    </citation>
    <scope>NUCLEOTIDE SEQUENCE</scope>
    <source>
        <strain evidence="1">KEN8</strain>
        <tissue evidence="1">Leaf</tissue>
    </source>
</reference>